<evidence type="ECO:0000256" key="1">
    <source>
        <dbReference type="SAM" id="MobiDB-lite"/>
    </source>
</evidence>
<name>A0A371CLA0_9APHY</name>
<sequence>MRRNGCRAMRKAIGSRDSHDAAVRASSRVLVYRTDAGLIFRVGRSRACLLRLQPAGRRESAVTRCKAHALRAIESTCDARTAGALAERARQRASIGTDESLPERPASPGQPRIHCHPAALHPSPHTAPMPIPLLESRAYLLVYPATREHRAVRGLELRASPDRGDQDSWP</sequence>
<dbReference type="Proteomes" id="UP000256964">
    <property type="component" value="Unassembled WGS sequence"/>
</dbReference>
<organism evidence="2 3">
    <name type="scientific">Lentinus brumalis</name>
    <dbReference type="NCBI Taxonomy" id="2498619"/>
    <lineage>
        <taxon>Eukaryota</taxon>
        <taxon>Fungi</taxon>
        <taxon>Dikarya</taxon>
        <taxon>Basidiomycota</taxon>
        <taxon>Agaricomycotina</taxon>
        <taxon>Agaricomycetes</taxon>
        <taxon>Polyporales</taxon>
        <taxon>Polyporaceae</taxon>
        <taxon>Lentinus</taxon>
    </lineage>
</organism>
<dbReference type="EMBL" id="KZ857526">
    <property type="protein sequence ID" value="RDX41052.1"/>
    <property type="molecule type" value="Genomic_DNA"/>
</dbReference>
<protein>
    <submittedName>
        <fullName evidence="2">Uncharacterized protein</fullName>
    </submittedName>
</protein>
<proteinExistence type="predicted"/>
<evidence type="ECO:0000313" key="2">
    <source>
        <dbReference type="EMBL" id="RDX41052.1"/>
    </source>
</evidence>
<gene>
    <name evidence="2" type="ORF">OH76DRAFT_256769</name>
</gene>
<evidence type="ECO:0000313" key="3">
    <source>
        <dbReference type="Proteomes" id="UP000256964"/>
    </source>
</evidence>
<feature type="region of interest" description="Disordered" evidence="1">
    <location>
        <begin position="88"/>
        <end position="124"/>
    </location>
</feature>
<dbReference type="AlphaFoldDB" id="A0A371CLA0"/>
<accession>A0A371CLA0</accession>
<reference evidence="2 3" key="1">
    <citation type="journal article" date="2018" name="Biotechnol. Biofuels">
        <title>Integrative visual omics of the white-rot fungus Polyporus brumalis exposes the biotechnological potential of its oxidative enzymes for delignifying raw plant biomass.</title>
        <authorList>
            <person name="Miyauchi S."/>
            <person name="Rancon A."/>
            <person name="Drula E."/>
            <person name="Hage H."/>
            <person name="Chaduli D."/>
            <person name="Favel A."/>
            <person name="Grisel S."/>
            <person name="Henrissat B."/>
            <person name="Herpoel-Gimbert I."/>
            <person name="Ruiz-Duenas F.J."/>
            <person name="Chevret D."/>
            <person name="Hainaut M."/>
            <person name="Lin J."/>
            <person name="Wang M."/>
            <person name="Pangilinan J."/>
            <person name="Lipzen A."/>
            <person name="Lesage-Meessen L."/>
            <person name="Navarro D."/>
            <person name="Riley R."/>
            <person name="Grigoriev I.V."/>
            <person name="Zhou S."/>
            <person name="Raouche S."/>
            <person name="Rosso M.N."/>
        </authorList>
    </citation>
    <scope>NUCLEOTIDE SEQUENCE [LARGE SCALE GENOMIC DNA]</scope>
    <source>
        <strain evidence="2 3">BRFM 1820</strain>
    </source>
</reference>
<keyword evidence="3" id="KW-1185">Reference proteome</keyword>